<keyword evidence="2" id="KW-1185">Reference proteome</keyword>
<dbReference type="EMBL" id="JAGMWN010000004">
    <property type="protein sequence ID" value="MBP5857546.1"/>
    <property type="molecule type" value="Genomic_DNA"/>
</dbReference>
<protein>
    <submittedName>
        <fullName evidence="1">AAA family ATPase</fullName>
    </submittedName>
</protein>
<dbReference type="InterPro" id="IPR027417">
    <property type="entry name" value="P-loop_NTPase"/>
</dbReference>
<dbReference type="PANTHER" id="PTHR13696:SF96">
    <property type="entry name" value="COBQ_COBB_MIND_PARA NUCLEOTIDE BINDING DOMAIN-CONTAINING PROTEIN"/>
    <property type="match status" value="1"/>
</dbReference>
<name>A0A8J7V2V0_9PROT</name>
<dbReference type="PANTHER" id="PTHR13696">
    <property type="entry name" value="P-LOOP CONTAINING NUCLEOSIDE TRIPHOSPHATE HYDROLASE"/>
    <property type="match status" value="1"/>
</dbReference>
<dbReference type="Pfam" id="PF09140">
    <property type="entry name" value="MipZ"/>
    <property type="match status" value="1"/>
</dbReference>
<proteinExistence type="predicted"/>
<gene>
    <name evidence="1" type="ORF">KAJ83_11040</name>
</gene>
<dbReference type="InterPro" id="IPR050678">
    <property type="entry name" value="DNA_Partitioning_ATPase"/>
</dbReference>
<dbReference type="SUPFAM" id="SSF52540">
    <property type="entry name" value="P-loop containing nucleoside triphosphate hydrolases"/>
    <property type="match status" value="1"/>
</dbReference>
<evidence type="ECO:0000313" key="2">
    <source>
        <dbReference type="Proteomes" id="UP000672602"/>
    </source>
</evidence>
<accession>A0A8J7V2V0</accession>
<dbReference type="Proteomes" id="UP000672602">
    <property type="component" value="Unassembled WGS sequence"/>
</dbReference>
<dbReference type="Gene3D" id="3.40.50.300">
    <property type="entry name" value="P-loop containing nucleotide triphosphate hydrolases"/>
    <property type="match status" value="1"/>
</dbReference>
<sequence length="284" mass="31582">MGGKDDRDATEPEDRAHVLVVGNQKGGSGKSTTAMHVAASLMAEGARVACLDLDAEQGTLTRYIANRRAYCEARKLRLPMPAFEAVKAAASDSRGAAETEERETVAEVVARLSRSADFLVIDTPGSDNSLSRIGHSYADTLITPLNDSFVDLDVLATIDPESYEVRHPSKYAEMVFRVKMEKARREGGNRTFDWVVMRNRLGQLDSKNQRAMDYALDRLAGRIRFRTARGFSERVIFRELFLKGLTLLDLKDPGSDVKMNMSHLAARQEVRDLMREIGLVNTAE</sequence>
<comment type="caution">
    <text evidence="1">The sequence shown here is derived from an EMBL/GenBank/DDBJ whole genome shotgun (WGS) entry which is preliminary data.</text>
</comment>
<dbReference type="InterPro" id="IPR015223">
    <property type="entry name" value="MipZ"/>
</dbReference>
<dbReference type="AlphaFoldDB" id="A0A8J7V2V0"/>
<organism evidence="1 2">
    <name type="scientific">Marivibrio halodurans</name>
    <dbReference type="NCBI Taxonomy" id="2039722"/>
    <lineage>
        <taxon>Bacteria</taxon>
        <taxon>Pseudomonadati</taxon>
        <taxon>Pseudomonadota</taxon>
        <taxon>Alphaproteobacteria</taxon>
        <taxon>Rhodospirillales</taxon>
        <taxon>Rhodospirillaceae</taxon>
        <taxon>Marivibrio</taxon>
    </lineage>
</organism>
<evidence type="ECO:0000313" key="1">
    <source>
        <dbReference type="EMBL" id="MBP5857546.1"/>
    </source>
</evidence>
<dbReference type="CDD" id="cd02042">
    <property type="entry name" value="ParAB_family"/>
    <property type="match status" value="1"/>
</dbReference>
<reference evidence="1" key="1">
    <citation type="submission" date="2021-04" db="EMBL/GenBank/DDBJ databases">
        <authorList>
            <person name="Zhang D.-C."/>
        </authorList>
    </citation>
    <scope>NUCLEOTIDE SEQUENCE</scope>
    <source>
        <strain evidence="1">CGMCC 1.15697</strain>
    </source>
</reference>